<dbReference type="GO" id="GO:0006508">
    <property type="term" value="P:proteolysis"/>
    <property type="evidence" value="ECO:0007669"/>
    <property type="project" value="UniProtKB-KW"/>
</dbReference>
<dbReference type="PROSITE" id="PS00870">
    <property type="entry name" value="CLPAB_1"/>
    <property type="match status" value="1"/>
</dbReference>
<dbReference type="PROSITE" id="PS51903">
    <property type="entry name" value="CLP_R"/>
    <property type="match status" value="1"/>
</dbReference>
<dbReference type="CDD" id="cd19499">
    <property type="entry name" value="RecA-like_ClpB_Hsp104-like"/>
    <property type="match status" value="1"/>
</dbReference>
<dbReference type="Pfam" id="PF02861">
    <property type="entry name" value="Clp_N"/>
    <property type="match status" value="1"/>
</dbReference>
<dbReference type="PANTHER" id="PTHR11638:SF18">
    <property type="entry name" value="HEAT SHOCK PROTEIN 104"/>
    <property type="match status" value="1"/>
</dbReference>
<sequence length="796" mass="89330">MRLDRFTQRAQQALALAQESLTRFQHTEFDAHHLLFGLLTQQQGLVPQVLSEMGIASEYFVERLERELDRLPKVVGAGGGTEQAYLTPRLKRVLDRASEEAGRLKDEYIGTEHLFLALTEEREGVAARVLSDFGVTTDKVYHALQKIRGTQRITSPDAESHYQSLKKYTRDLTQLAKEDKLDPVIGRDDEIRRVIEILSRRTKNNPALIGEAGVGKTAIVEGLAQQIVAGEVPEIIRNSRVLALDMGQLVAGTKFRGEFEERLKAVLNELKENRGSVILFIDEMHTIVGAGAAEGAIDAANLLKPALSRGEIQCVGATTLKEYREHIEKDGALERRFQPVYVDEPTIEETILILARLRDRYEAHHGVKIADDALEAAARLSSRYIAGRHLPDKAIDVLDEAAAYLKLDMYSLPPEIRQKGQRLAELTREGQEAVKIQDYTRAARLKKEADKIQADYVAERSAYLKDKGIGQILDAKQIAETISRWTGIPVANMLKGEAEKLLRMEERIHERLIDQDEAVRAVADAIRRGRSGLSDPARPIGSFLFLGPTGVGKTELARSLAWFLFDDEAALLRMDMSEYSEKHSVARFVGAPPGYVGYEEGGQLTEAVRRRPYQVILLDEVEKAHPAVFNILLQLLDDGRLTDGQGRTVDFANTVVIMTSNIASQEILDSGGELGKDELDRHLAANFRPEFLNRIDEIVVFKPLTLEHMGFIVELELGRLKERLEDKGIKVRFSDEVKELLMREGFDQRFGARPLKRTIERLVANPLARILINGQGRRSYRVRLACGKLVFDSEEA</sequence>
<evidence type="ECO:0000313" key="7">
    <source>
        <dbReference type="EMBL" id="TKJ41400.1"/>
    </source>
</evidence>
<dbReference type="InterPro" id="IPR003959">
    <property type="entry name" value="ATPase_AAA_core"/>
</dbReference>
<evidence type="ECO:0000259" key="6">
    <source>
        <dbReference type="PROSITE" id="PS51903"/>
    </source>
</evidence>
<dbReference type="InterPro" id="IPR027417">
    <property type="entry name" value="P-loop_NTPase"/>
</dbReference>
<evidence type="ECO:0000256" key="1">
    <source>
        <dbReference type="ARBA" id="ARBA00022737"/>
    </source>
</evidence>
<dbReference type="PANTHER" id="PTHR11638">
    <property type="entry name" value="ATP-DEPENDENT CLP PROTEASE"/>
    <property type="match status" value="1"/>
</dbReference>
<dbReference type="Pfam" id="PF00004">
    <property type="entry name" value="AAA"/>
    <property type="match status" value="1"/>
</dbReference>
<dbReference type="InterPro" id="IPR003593">
    <property type="entry name" value="AAA+_ATPase"/>
</dbReference>
<comment type="caution">
    <text evidence="7">The sequence shown here is derived from an EMBL/GenBank/DDBJ whole genome shotgun (WGS) entry which is preliminary data.</text>
</comment>
<dbReference type="InterPro" id="IPR041546">
    <property type="entry name" value="ClpA/ClpB_AAA_lid"/>
</dbReference>
<protein>
    <submittedName>
        <fullName evidence="7">Clp protease</fullName>
    </submittedName>
</protein>
<dbReference type="CDD" id="cd00009">
    <property type="entry name" value="AAA"/>
    <property type="match status" value="1"/>
</dbReference>
<dbReference type="InterPro" id="IPR036628">
    <property type="entry name" value="Clp_N_dom_sf"/>
</dbReference>
<evidence type="ECO:0000256" key="2">
    <source>
        <dbReference type="ARBA" id="ARBA00022741"/>
    </source>
</evidence>
<dbReference type="EMBL" id="NJBO01000013">
    <property type="protein sequence ID" value="TKJ41400.1"/>
    <property type="molecule type" value="Genomic_DNA"/>
</dbReference>
<dbReference type="SUPFAM" id="SSF81923">
    <property type="entry name" value="Double Clp-N motif"/>
    <property type="match status" value="1"/>
</dbReference>
<dbReference type="GO" id="GO:0005524">
    <property type="term" value="F:ATP binding"/>
    <property type="evidence" value="ECO:0007669"/>
    <property type="project" value="UniProtKB-KW"/>
</dbReference>
<keyword evidence="7" id="KW-0378">Hydrolase</keyword>
<evidence type="ECO:0000256" key="5">
    <source>
        <dbReference type="PROSITE-ProRule" id="PRU01251"/>
    </source>
</evidence>
<keyword evidence="7" id="KW-0645">Protease</keyword>
<dbReference type="SUPFAM" id="SSF52540">
    <property type="entry name" value="P-loop containing nucleoside triphosphate hydrolases"/>
    <property type="match status" value="2"/>
</dbReference>
<dbReference type="Gene3D" id="3.40.50.300">
    <property type="entry name" value="P-loop containing nucleotide triphosphate hydrolases"/>
    <property type="match status" value="2"/>
</dbReference>
<dbReference type="PRINTS" id="PR00300">
    <property type="entry name" value="CLPPROTEASEA"/>
</dbReference>
<dbReference type="Gene3D" id="1.10.1780.10">
    <property type="entry name" value="Clp, N-terminal domain"/>
    <property type="match status" value="1"/>
</dbReference>
<dbReference type="Pfam" id="PF07724">
    <property type="entry name" value="AAA_2"/>
    <property type="match status" value="1"/>
</dbReference>
<dbReference type="FunFam" id="3.40.50.300:FF:000025">
    <property type="entry name" value="ATP-dependent Clp protease subunit"/>
    <property type="match status" value="1"/>
</dbReference>
<feature type="domain" description="Clp R" evidence="6">
    <location>
        <begin position="3"/>
        <end position="150"/>
    </location>
</feature>
<dbReference type="GO" id="GO:0034605">
    <property type="term" value="P:cellular response to heat"/>
    <property type="evidence" value="ECO:0007669"/>
    <property type="project" value="TreeGrafter"/>
</dbReference>
<dbReference type="Proteomes" id="UP000317778">
    <property type="component" value="Unassembled WGS sequence"/>
</dbReference>
<reference evidence="7 8" key="1">
    <citation type="submission" date="2017-06" db="EMBL/GenBank/DDBJ databases">
        <title>Novel microbial phyla capable of carbon fixation and sulfur reduction in deep-sea sediments.</title>
        <authorList>
            <person name="Huang J."/>
            <person name="Baker B."/>
            <person name="Wang Y."/>
        </authorList>
    </citation>
    <scope>NUCLEOTIDE SEQUENCE [LARGE SCALE GENOMIC DNA]</scope>
    <source>
        <strain evidence="7">B3_TA06</strain>
    </source>
</reference>
<dbReference type="InterPro" id="IPR019489">
    <property type="entry name" value="Clp_ATPase_C"/>
</dbReference>
<dbReference type="InterPro" id="IPR050130">
    <property type="entry name" value="ClpA_ClpB"/>
</dbReference>
<dbReference type="Pfam" id="PF10431">
    <property type="entry name" value="ClpB_D2-small"/>
    <property type="match status" value="1"/>
</dbReference>
<dbReference type="SMART" id="SM01086">
    <property type="entry name" value="ClpB_D2-small"/>
    <property type="match status" value="1"/>
</dbReference>
<dbReference type="GO" id="GO:0016887">
    <property type="term" value="F:ATP hydrolysis activity"/>
    <property type="evidence" value="ECO:0007669"/>
    <property type="project" value="InterPro"/>
</dbReference>
<gene>
    <name evidence="7" type="ORF">CEE36_08070</name>
</gene>
<dbReference type="Gene3D" id="4.10.860.10">
    <property type="entry name" value="UVR domain"/>
    <property type="match status" value="1"/>
</dbReference>
<dbReference type="SMART" id="SM00382">
    <property type="entry name" value="AAA"/>
    <property type="match status" value="2"/>
</dbReference>
<dbReference type="Gene3D" id="1.10.8.60">
    <property type="match status" value="2"/>
</dbReference>
<organism evidence="7 8">
    <name type="scientific">candidate division TA06 bacterium B3_TA06</name>
    <dbReference type="NCBI Taxonomy" id="2012487"/>
    <lineage>
        <taxon>Bacteria</taxon>
        <taxon>Bacteria division TA06</taxon>
    </lineage>
</organism>
<evidence type="ECO:0000256" key="3">
    <source>
        <dbReference type="ARBA" id="ARBA00022840"/>
    </source>
</evidence>
<dbReference type="AlphaFoldDB" id="A0A532V2F0"/>
<keyword evidence="2" id="KW-0547">Nucleotide-binding</keyword>
<name>A0A532V2F0_UNCT6</name>
<dbReference type="FunFam" id="3.40.50.300:FF:000010">
    <property type="entry name" value="Chaperone clpB 1, putative"/>
    <property type="match status" value="1"/>
</dbReference>
<evidence type="ECO:0000313" key="8">
    <source>
        <dbReference type="Proteomes" id="UP000317778"/>
    </source>
</evidence>
<evidence type="ECO:0000256" key="4">
    <source>
        <dbReference type="ARBA" id="ARBA00023186"/>
    </source>
</evidence>
<dbReference type="InterPro" id="IPR001270">
    <property type="entry name" value="ClpA/B"/>
</dbReference>
<keyword evidence="4" id="KW-0143">Chaperone</keyword>
<keyword evidence="3" id="KW-0067">ATP-binding</keyword>
<accession>A0A532V2F0</accession>
<dbReference type="GO" id="GO:0008233">
    <property type="term" value="F:peptidase activity"/>
    <property type="evidence" value="ECO:0007669"/>
    <property type="project" value="UniProtKB-KW"/>
</dbReference>
<proteinExistence type="predicted"/>
<dbReference type="InterPro" id="IPR018368">
    <property type="entry name" value="ClpA/B_CS1"/>
</dbReference>
<dbReference type="Pfam" id="PF17871">
    <property type="entry name" value="AAA_lid_9"/>
    <property type="match status" value="1"/>
</dbReference>
<dbReference type="InterPro" id="IPR004176">
    <property type="entry name" value="Clp_R_N"/>
</dbReference>
<dbReference type="GO" id="GO:0005737">
    <property type="term" value="C:cytoplasm"/>
    <property type="evidence" value="ECO:0007669"/>
    <property type="project" value="TreeGrafter"/>
</dbReference>
<keyword evidence="1 5" id="KW-0677">Repeat</keyword>